<dbReference type="InterPro" id="IPR014746">
    <property type="entry name" value="Gln_synth/guanido_kin_cat_dom"/>
</dbReference>
<proteinExistence type="inferred from homology"/>
<dbReference type="PANTHER" id="PTHR43407:SF1">
    <property type="entry name" value="LENGSIN"/>
    <property type="match status" value="1"/>
</dbReference>
<dbReference type="InterPro" id="IPR008146">
    <property type="entry name" value="Gln_synth_cat_dom"/>
</dbReference>
<organism evidence="6 7">
    <name type="scientific">Lutispora saccharofermentans</name>
    <dbReference type="NCBI Taxonomy" id="3024236"/>
    <lineage>
        <taxon>Bacteria</taxon>
        <taxon>Bacillati</taxon>
        <taxon>Bacillota</taxon>
        <taxon>Clostridia</taxon>
        <taxon>Lutisporales</taxon>
        <taxon>Lutisporaceae</taxon>
        <taxon>Lutispora</taxon>
    </lineage>
</organism>
<feature type="domain" description="GS catalytic" evidence="5">
    <location>
        <begin position="130"/>
        <end position="553"/>
    </location>
</feature>
<dbReference type="PANTHER" id="PTHR43407">
    <property type="entry name" value="GLUTAMINE SYNTHETASE"/>
    <property type="match status" value="1"/>
</dbReference>
<dbReference type="Proteomes" id="UP001651880">
    <property type="component" value="Unassembled WGS sequence"/>
</dbReference>
<dbReference type="Pfam" id="PF00120">
    <property type="entry name" value="Gln-synt_C"/>
    <property type="match status" value="1"/>
</dbReference>
<evidence type="ECO:0000256" key="4">
    <source>
        <dbReference type="RuleBase" id="RU000384"/>
    </source>
</evidence>
<evidence type="ECO:0000259" key="5">
    <source>
        <dbReference type="PROSITE" id="PS51987"/>
    </source>
</evidence>
<sequence length="635" mass="71815">MEEDLLFLIKPYSMTKDELVQLIKDHPEVKFISLMGIDLSGNDTDEKIPIKNFLSNTDEFLSGAVQTDGSSVVMPGIATLNNGKVDIVADLNSNWYVDYNFEHIDGNINKPVGTLRIPSFLYHNEIAVDSRSILKRAIINFSDSLLAIIKENPDLLEGTAIKSEDINEIILTSATELEFWVKTPNDKADIEALSASQVLHEQYWKRTKGSVRTSMEQSLLLMDRYGLHPEMGHKEVGGIKAKLDDSGNLTHIMEQLEIDWKYSTSLQAADNDLVVRTIIKEVFRKNGLEVTFQAKPIEGVAGSGKHTHIGVAARLNDGSTVNLFSPGDIKESFLNKIGYGALMGLLNNYEVINPFISPTIDSLNRLKPGFEAPVCIVASLGHHVDTPSRNRTVLVGLIRDMDNPLATRFEIRSPNPMTNSYLSIAAVYQSMIDGIKAVSGTGYSLNQLYSNLKKSKGEDKFYLNQDREYISEKNIYDEYSDAEREKLFGVHPETVYENMISFKKYPEKSKALLDNDVMSQPIIDSFVEASLTRWITEILNRHIPENIDFVRSCKQIHKVYEAADMDIRHWYKINELRHYLVKDTIGEKSLITRVKDAATSNNIEKLSLLQLELNNKISELKYEYSLYKKNLIDID</sequence>
<dbReference type="EC" id="6.3.1.2" evidence="2"/>
<dbReference type="EMBL" id="JAJEKE010000007">
    <property type="protein sequence ID" value="MCQ1529887.1"/>
    <property type="molecule type" value="Genomic_DNA"/>
</dbReference>
<evidence type="ECO:0000256" key="1">
    <source>
        <dbReference type="ARBA" id="ARBA00009897"/>
    </source>
</evidence>
<gene>
    <name evidence="6" type="ORF">LJD61_10070</name>
</gene>
<keyword evidence="7" id="KW-1185">Reference proteome</keyword>
<name>A0ABT1NF46_9FIRM</name>
<evidence type="ECO:0000256" key="2">
    <source>
        <dbReference type="ARBA" id="ARBA00012937"/>
    </source>
</evidence>
<evidence type="ECO:0000313" key="6">
    <source>
        <dbReference type="EMBL" id="MCQ1529887.1"/>
    </source>
</evidence>
<accession>A0ABT1NF46</accession>
<comment type="similarity">
    <text evidence="1 3 4">Belongs to the glutamine synthetase family.</text>
</comment>
<evidence type="ECO:0000313" key="7">
    <source>
        <dbReference type="Proteomes" id="UP001651880"/>
    </source>
</evidence>
<dbReference type="Gene3D" id="3.30.590.10">
    <property type="entry name" value="Glutamine synthetase/guanido kinase, catalytic domain"/>
    <property type="match status" value="1"/>
</dbReference>
<dbReference type="SUPFAM" id="SSF55931">
    <property type="entry name" value="Glutamine synthetase/guanido kinase"/>
    <property type="match status" value="1"/>
</dbReference>
<reference evidence="6 7" key="1">
    <citation type="submission" date="2021-10" db="EMBL/GenBank/DDBJ databases">
        <title>Lutispora strain m25 sp. nov., a thermophilic, non-spore-forming bacterium isolated from a lab-scale methanogenic bioreactor digesting anaerobic sludge.</title>
        <authorList>
            <person name="El Houari A."/>
            <person name="Mcdonald J."/>
        </authorList>
    </citation>
    <scope>NUCLEOTIDE SEQUENCE [LARGE SCALE GENOMIC DNA]</scope>
    <source>
        <strain evidence="7">m25</strain>
    </source>
</reference>
<dbReference type="PROSITE" id="PS51987">
    <property type="entry name" value="GS_CATALYTIC"/>
    <property type="match status" value="1"/>
</dbReference>
<protein>
    <recommendedName>
        <fullName evidence="2">glutamine synthetase</fullName>
        <ecNumber evidence="2">6.3.1.2</ecNumber>
    </recommendedName>
</protein>
<comment type="caution">
    <text evidence="6">The sequence shown here is derived from an EMBL/GenBank/DDBJ whole genome shotgun (WGS) entry which is preliminary data.</text>
</comment>
<evidence type="ECO:0000256" key="3">
    <source>
        <dbReference type="PROSITE-ProRule" id="PRU01331"/>
    </source>
</evidence>
<dbReference type="SMART" id="SM01230">
    <property type="entry name" value="Gln-synt_C"/>
    <property type="match status" value="1"/>
</dbReference>
<dbReference type="RefSeq" id="WP_255227419.1">
    <property type="nucleotide sequence ID" value="NZ_JAJEKE010000007.1"/>
</dbReference>